<dbReference type="EMBL" id="LS483250">
    <property type="protein sequence ID" value="SQD79073.1"/>
    <property type="molecule type" value="Genomic_DNA"/>
</dbReference>
<keyword evidence="1" id="KW-0732">Signal</keyword>
<dbReference type="RefSeq" id="WP_112715535.1">
    <property type="nucleotide sequence ID" value="NZ_LS483250.1"/>
</dbReference>
<evidence type="ECO:0000313" key="3">
    <source>
        <dbReference type="EMBL" id="SQD79073.1"/>
    </source>
</evidence>
<dbReference type="AlphaFoldDB" id="A0A330LQQ2"/>
<dbReference type="PANTHER" id="PTHR32234:SF0">
    <property type="entry name" value="THIOL:DISULFIDE INTERCHANGE PROTEIN DSBD"/>
    <property type="match status" value="1"/>
</dbReference>
<dbReference type="SUPFAM" id="SSF74863">
    <property type="entry name" value="Thiol:disulfide interchange protein DsbD, N-terminal domain (DsbD-alpha)"/>
    <property type="match status" value="1"/>
</dbReference>
<gene>
    <name evidence="3" type="ORF">MORIYA_2597</name>
</gene>
<dbReference type="Proteomes" id="UP000250163">
    <property type="component" value="Chromosome MORIYA"/>
</dbReference>
<protein>
    <submittedName>
        <fullName evidence="3">Thiol:disulfide interchange protein</fullName>
    </submittedName>
</protein>
<dbReference type="Gene3D" id="2.60.40.1250">
    <property type="entry name" value="Thiol:disulfide interchange protein DsbD, N-terminal domain"/>
    <property type="match status" value="1"/>
</dbReference>
<dbReference type="InterPro" id="IPR036929">
    <property type="entry name" value="DsbDN_sf"/>
</dbReference>
<evidence type="ECO:0000259" key="2">
    <source>
        <dbReference type="Pfam" id="PF11412"/>
    </source>
</evidence>
<reference evidence="4" key="1">
    <citation type="submission" date="2018-05" db="EMBL/GenBank/DDBJ databases">
        <authorList>
            <person name="Cea G.-C."/>
            <person name="William W."/>
        </authorList>
    </citation>
    <scope>NUCLEOTIDE SEQUENCE [LARGE SCALE GENOMIC DNA]</scope>
    <source>
        <strain evidence="4">DB21MT 5</strain>
    </source>
</reference>
<keyword evidence="4" id="KW-1185">Reference proteome</keyword>
<dbReference type="OrthoDB" id="9811036at2"/>
<feature type="chain" id="PRO_5016372209" evidence="1">
    <location>
        <begin position="24"/>
        <end position="149"/>
    </location>
</feature>
<sequence>MNLKSILLLASSLALQSSIPVLANTNFNLFANKQQNAPAFLPVEDAFVFSQLQQGDNLNVFWQITEGYYLYKNKLRVTINGNDYTIDGLPTGKDYHDEYFGDVEIFQYELMLSVPVANVAAASEITIHYQGCAVAGLCYPPMTKTFISQ</sequence>
<organism evidence="3 4">
    <name type="scientific">Moritella yayanosii</name>
    <dbReference type="NCBI Taxonomy" id="69539"/>
    <lineage>
        <taxon>Bacteria</taxon>
        <taxon>Pseudomonadati</taxon>
        <taxon>Pseudomonadota</taxon>
        <taxon>Gammaproteobacteria</taxon>
        <taxon>Alteromonadales</taxon>
        <taxon>Moritellaceae</taxon>
        <taxon>Moritella</taxon>
    </lineage>
</organism>
<evidence type="ECO:0000256" key="1">
    <source>
        <dbReference type="SAM" id="SignalP"/>
    </source>
</evidence>
<evidence type="ECO:0000313" key="4">
    <source>
        <dbReference type="Proteomes" id="UP000250163"/>
    </source>
</evidence>
<dbReference type="InterPro" id="IPR028250">
    <property type="entry name" value="DsbDN"/>
</dbReference>
<dbReference type="KEGG" id="mya:MORIYA_2597"/>
<accession>A0A330LQQ2</accession>
<dbReference type="GO" id="GO:0045454">
    <property type="term" value="P:cell redox homeostasis"/>
    <property type="evidence" value="ECO:0007669"/>
    <property type="project" value="TreeGrafter"/>
</dbReference>
<dbReference type="GO" id="GO:0015035">
    <property type="term" value="F:protein-disulfide reductase activity"/>
    <property type="evidence" value="ECO:0007669"/>
    <property type="project" value="TreeGrafter"/>
</dbReference>
<proteinExistence type="predicted"/>
<dbReference type="Pfam" id="PF11412">
    <property type="entry name" value="DsbD_N"/>
    <property type="match status" value="1"/>
</dbReference>
<dbReference type="PANTHER" id="PTHR32234">
    <property type="entry name" value="THIOL:DISULFIDE INTERCHANGE PROTEIN DSBD"/>
    <property type="match status" value="1"/>
</dbReference>
<feature type="domain" description="Thiol:disulfide interchange protein DsbD N-terminal" evidence="2">
    <location>
        <begin position="38"/>
        <end position="146"/>
    </location>
</feature>
<feature type="signal peptide" evidence="1">
    <location>
        <begin position="1"/>
        <end position="23"/>
    </location>
</feature>
<name>A0A330LQQ2_9GAMM</name>